<dbReference type="AlphaFoldDB" id="A0A371X7U2"/>
<dbReference type="Gene3D" id="2.60.40.1890">
    <property type="entry name" value="PCu(A)C copper chaperone"/>
    <property type="match status" value="1"/>
</dbReference>
<name>A0A371X7U2_9HYPH</name>
<dbReference type="InterPro" id="IPR036182">
    <property type="entry name" value="PCuAC_sf"/>
</dbReference>
<dbReference type="PANTHER" id="PTHR36302">
    <property type="entry name" value="BLR7088 PROTEIN"/>
    <property type="match status" value="1"/>
</dbReference>
<dbReference type="SUPFAM" id="SSF110087">
    <property type="entry name" value="DR1885-like metal-binding protein"/>
    <property type="match status" value="1"/>
</dbReference>
<feature type="region of interest" description="Disordered" evidence="1">
    <location>
        <begin position="148"/>
        <end position="180"/>
    </location>
</feature>
<gene>
    <name evidence="3" type="ORF">DYI37_05360</name>
</gene>
<feature type="compositionally biased region" description="Basic and acidic residues" evidence="1">
    <location>
        <begin position="153"/>
        <end position="180"/>
    </location>
</feature>
<protein>
    <submittedName>
        <fullName evidence="3">Copper chaperone PCu(A)C</fullName>
    </submittedName>
</protein>
<dbReference type="InterPro" id="IPR007410">
    <property type="entry name" value="LpqE-like"/>
</dbReference>
<keyword evidence="2" id="KW-0732">Signal</keyword>
<evidence type="ECO:0000313" key="3">
    <source>
        <dbReference type="EMBL" id="RFC65268.1"/>
    </source>
</evidence>
<dbReference type="Pfam" id="PF04314">
    <property type="entry name" value="PCuAC"/>
    <property type="match status" value="1"/>
</dbReference>
<feature type="signal peptide" evidence="2">
    <location>
        <begin position="1"/>
        <end position="19"/>
    </location>
</feature>
<comment type="caution">
    <text evidence="3">The sequence shown here is derived from an EMBL/GenBank/DDBJ whole genome shotgun (WGS) entry which is preliminary data.</text>
</comment>
<evidence type="ECO:0000256" key="1">
    <source>
        <dbReference type="SAM" id="MobiDB-lite"/>
    </source>
</evidence>
<dbReference type="Proteomes" id="UP000264310">
    <property type="component" value="Unassembled WGS sequence"/>
</dbReference>
<accession>A0A371X7U2</accession>
<keyword evidence="4" id="KW-1185">Reference proteome</keyword>
<reference evidence="3 4" key="1">
    <citation type="submission" date="2018-08" db="EMBL/GenBank/DDBJ databases">
        <title>Fulvimarina sp. 85, whole genome shotgun sequence.</title>
        <authorList>
            <person name="Tuo L."/>
        </authorList>
    </citation>
    <scope>NUCLEOTIDE SEQUENCE [LARGE SCALE GENOMIC DNA]</scope>
    <source>
        <strain evidence="3 4">85</strain>
    </source>
</reference>
<dbReference type="EMBL" id="QURL01000002">
    <property type="protein sequence ID" value="RFC65268.1"/>
    <property type="molecule type" value="Genomic_DNA"/>
</dbReference>
<sequence>MLLAASAALTLALSAPAFAHDYKAGEIVIDHPWTRATPPNAPVAGGYLTLDNRGSSEDRLLGGSSPVASDVQIHEMSMDDGVMKMRQITDGLAVPAGEAVELSPGGYHLMLMDLSEPLKEGARVPLTLRFEKAGDVEVELAVEAMGAKAPQGESHEMHHGAAHGDTDMPGHEGMAEKSAQ</sequence>
<organism evidence="3 4">
    <name type="scientific">Fulvimarina endophytica</name>
    <dbReference type="NCBI Taxonomy" id="2293836"/>
    <lineage>
        <taxon>Bacteria</taxon>
        <taxon>Pseudomonadati</taxon>
        <taxon>Pseudomonadota</taxon>
        <taxon>Alphaproteobacteria</taxon>
        <taxon>Hyphomicrobiales</taxon>
        <taxon>Aurantimonadaceae</taxon>
        <taxon>Fulvimarina</taxon>
    </lineage>
</organism>
<evidence type="ECO:0000256" key="2">
    <source>
        <dbReference type="SAM" id="SignalP"/>
    </source>
</evidence>
<evidence type="ECO:0000313" key="4">
    <source>
        <dbReference type="Proteomes" id="UP000264310"/>
    </source>
</evidence>
<dbReference type="PANTHER" id="PTHR36302:SF1">
    <property type="entry name" value="COPPER CHAPERONE PCU(A)C"/>
    <property type="match status" value="1"/>
</dbReference>
<dbReference type="OrthoDB" id="9796962at2"/>
<proteinExistence type="predicted"/>
<dbReference type="InterPro" id="IPR058248">
    <property type="entry name" value="Lxx211020-like"/>
</dbReference>
<feature type="chain" id="PRO_5016786344" evidence="2">
    <location>
        <begin position="20"/>
        <end position="180"/>
    </location>
</feature>